<dbReference type="EMBL" id="AGBB01000156">
    <property type="protein sequence ID" value="EGY79220.1"/>
    <property type="molecule type" value="Genomic_DNA"/>
</dbReference>
<proteinExistence type="predicted"/>
<keyword evidence="2" id="KW-1185">Reference proteome</keyword>
<evidence type="ECO:0000313" key="2">
    <source>
        <dbReference type="Proteomes" id="UP000003422"/>
    </source>
</evidence>
<protein>
    <recommendedName>
        <fullName evidence="3">Transposase</fullName>
    </recommendedName>
</protein>
<dbReference type="eggNOG" id="COG2801">
    <property type="taxonomic scope" value="Bacteria"/>
</dbReference>
<dbReference type="STRING" id="997350.HMPREF9129_1584"/>
<accession>G4D5A4</accession>
<evidence type="ECO:0008006" key="3">
    <source>
        <dbReference type="Google" id="ProtNLM"/>
    </source>
</evidence>
<dbReference type="Proteomes" id="UP000003422">
    <property type="component" value="Unassembled WGS sequence"/>
</dbReference>
<evidence type="ECO:0000313" key="1">
    <source>
        <dbReference type="EMBL" id="EGY79220.1"/>
    </source>
</evidence>
<dbReference type="AlphaFoldDB" id="G4D5A4"/>
<comment type="caution">
    <text evidence="1">The sequence shown here is derived from an EMBL/GenBank/DDBJ whole genome shotgun (WGS) entry which is preliminary data.</text>
</comment>
<name>G4D5A4_9FIRM</name>
<reference evidence="1 2" key="1">
    <citation type="submission" date="2011-06" db="EMBL/GenBank/DDBJ databases">
        <authorList>
            <person name="Muzny D."/>
            <person name="Qin X."/>
            <person name="Deng J."/>
            <person name="Jiang H."/>
            <person name="Liu Y."/>
            <person name="Qu J."/>
            <person name="Song X.-Z."/>
            <person name="Zhang L."/>
            <person name="Thornton R."/>
            <person name="Coyle M."/>
            <person name="Francisco L."/>
            <person name="Jackson L."/>
            <person name="Javaid M."/>
            <person name="Korchina V."/>
            <person name="Kovar C."/>
            <person name="Mata R."/>
            <person name="Mathew T."/>
            <person name="Ngo R."/>
            <person name="Nguyen L."/>
            <person name="Nguyen N."/>
            <person name="Okwuonu G."/>
            <person name="Ongeri F."/>
            <person name="Pham C."/>
            <person name="Simmons D."/>
            <person name="Wilczek-Boney K."/>
            <person name="Hale W."/>
            <person name="Jakkamsetti A."/>
            <person name="Pham P."/>
            <person name="Ruth R."/>
            <person name="San Lucas F."/>
            <person name="Warren J."/>
            <person name="Zhang J."/>
            <person name="Zhao Z."/>
            <person name="Zhou C."/>
            <person name="Zhu D."/>
            <person name="Lee S."/>
            <person name="Bess C."/>
            <person name="Blankenburg K."/>
            <person name="Forbes L."/>
            <person name="Fu Q."/>
            <person name="Gubbala S."/>
            <person name="Hirani K."/>
            <person name="Jayaseelan J.C."/>
            <person name="Lara F."/>
            <person name="Munidasa M."/>
            <person name="Palculict T."/>
            <person name="Patil S."/>
            <person name="Pu L.-L."/>
            <person name="Saada N."/>
            <person name="Tang L."/>
            <person name="Weissenberger G."/>
            <person name="Zhu Y."/>
            <person name="Hemphill L."/>
            <person name="Shang Y."/>
            <person name="Youmans B."/>
            <person name="Ayvaz T."/>
            <person name="Ross M."/>
            <person name="Santibanez J."/>
            <person name="Aqrawi P."/>
            <person name="Gross S."/>
            <person name="Joshi V."/>
            <person name="Fowler G."/>
            <person name="Nazareth L."/>
            <person name="Reid J."/>
            <person name="Worley K."/>
            <person name="Petrosino J."/>
            <person name="Highlander S."/>
            <person name="Gibbs R."/>
        </authorList>
    </citation>
    <scope>NUCLEOTIDE SEQUENCE [LARGE SCALE GENOMIC DNA]</scope>
    <source>
        <strain evidence="1 2">ATCC 29427</strain>
    </source>
</reference>
<sequence length="85" mass="10723">MRFKNSTFKDQFFMSKYSKILLEMKVKKERMTIIIHSLREKFKLKGLIKKLNFPKLTYMYWQKRFYRKNKEEYLQERIKSICKII</sequence>
<gene>
    <name evidence="1" type="ORF">HMPREF9129_1584</name>
</gene>
<organism evidence="1 2">
    <name type="scientific">Peptoniphilus indolicus ATCC 29427</name>
    <dbReference type="NCBI Taxonomy" id="997350"/>
    <lineage>
        <taxon>Bacteria</taxon>
        <taxon>Bacillati</taxon>
        <taxon>Bacillota</taxon>
        <taxon>Tissierellia</taxon>
        <taxon>Tissierellales</taxon>
        <taxon>Peptoniphilaceae</taxon>
        <taxon>Peptoniphilus</taxon>
    </lineage>
</organism>
<dbReference type="HOGENOM" id="CLU_2509791_0_0_9"/>